<evidence type="ECO:0000259" key="5">
    <source>
        <dbReference type="PROSITE" id="PS50977"/>
    </source>
</evidence>
<dbReference type="PROSITE" id="PS50977">
    <property type="entry name" value="HTH_TETR_2"/>
    <property type="match status" value="1"/>
</dbReference>
<keyword evidence="2 4" id="KW-0238">DNA-binding</keyword>
<evidence type="ECO:0000256" key="4">
    <source>
        <dbReference type="PROSITE-ProRule" id="PRU00335"/>
    </source>
</evidence>
<reference evidence="6 7" key="1">
    <citation type="submission" date="2014-03" db="EMBL/GenBank/DDBJ databases">
        <title>Draft Genome of Photorhabdus temperata Meg1.</title>
        <authorList>
            <person name="Hurst S.G.IV."/>
            <person name="Morris K."/>
            <person name="Thomas K."/>
            <person name="Tisa L.S."/>
        </authorList>
    </citation>
    <scope>NUCLEOTIDE SEQUENCE [LARGE SCALE GENOMIC DNA]</scope>
    <source>
        <strain evidence="6 7">Meg1</strain>
    </source>
</reference>
<gene>
    <name evidence="6" type="ORF">MEG1DRAFT_00442</name>
</gene>
<dbReference type="Proteomes" id="UP000028002">
    <property type="component" value="Unassembled WGS sequence"/>
</dbReference>
<evidence type="ECO:0000256" key="1">
    <source>
        <dbReference type="ARBA" id="ARBA00023015"/>
    </source>
</evidence>
<dbReference type="PATRIC" id="fig|1393735.3.peg.443"/>
<dbReference type="AlphaFoldDB" id="A0A081S298"/>
<proteinExistence type="predicted"/>
<name>A0A081S298_PHOTE</name>
<dbReference type="GO" id="GO:0003677">
    <property type="term" value="F:DNA binding"/>
    <property type="evidence" value="ECO:0007669"/>
    <property type="project" value="UniProtKB-UniRule"/>
</dbReference>
<dbReference type="Gene3D" id="1.10.357.10">
    <property type="entry name" value="Tetracycline Repressor, domain 2"/>
    <property type="match status" value="1"/>
</dbReference>
<dbReference type="InterPro" id="IPR009057">
    <property type="entry name" value="Homeodomain-like_sf"/>
</dbReference>
<dbReference type="RefSeq" id="WP_036837002.1">
    <property type="nucleotide sequence ID" value="NZ_CAWLUD010000003.1"/>
</dbReference>
<evidence type="ECO:0000313" key="6">
    <source>
        <dbReference type="EMBL" id="KER05051.1"/>
    </source>
</evidence>
<dbReference type="InterPro" id="IPR011075">
    <property type="entry name" value="TetR_C"/>
</dbReference>
<feature type="domain" description="HTH tetR-type" evidence="5">
    <location>
        <begin position="9"/>
        <end position="69"/>
    </location>
</feature>
<sequence length="197" mass="21679">MSRRGRPLSFDRDIALKRAMEVFWSKGYEGTQLVDLTTAMGINPPSFYAAFGSKKDAFYAAVDLYIETIGCKSMQALNEAKTARSGLRAMLESTINIASSNQSGGCLLVLGVVNNLTENKEVWTYLRDERIKTLEMIRTRIEQGVADGDLPHNTDVNVLASYFLGLTQTISFQARDGASRELLRCLIEPAMTAIPGG</sequence>
<dbReference type="SUPFAM" id="SSF46689">
    <property type="entry name" value="Homeodomain-like"/>
    <property type="match status" value="1"/>
</dbReference>
<keyword evidence="3" id="KW-0804">Transcription</keyword>
<dbReference type="PANTHER" id="PTHR47506">
    <property type="entry name" value="TRANSCRIPTIONAL REGULATORY PROTEIN"/>
    <property type="match status" value="1"/>
</dbReference>
<evidence type="ECO:0000313" key="7">
    <source>
        <dbReference type="Proteomes" id="UP000028002"/>
    </source>
</evidence>
<organism evidence="6 7">
    <name type="scientific">Photorhabdus temperata subsp. temperata Meg1</name>
    <dbReference type="NCBI Taxonomy" id="1393735"/>
    <lineage>
        <taxon>Bacteria</taxon>
        <taxon>Pseudomonadati</taxon>
        <taxon>Pseudomonadota</taxon>
        <taxon>Gammaproteobacteria</taxon>
        <taxon>Enterobacterales</taxon>
        <taxon>Morganellaceae</taxon>
        <taxon>Photorhabdus</taxon>
    </lineage>
</organism>
<dbReference type="EMBL" id="JGVH01000003">
    <property type="protein sequence ID" value="KER05051.1"/>
    <property type="molecule type" value="Genomic_DNA"/>
</dbReference>
<feature type="DNA-binding region" description="H-T-H motif" evidence="4">
    <location>
        <begin position="32"/>
        <end position="51"/>
    </location>
</feature>
<accession>A0A081S298</accession>
<dbReference type="InterPro" id="IPR001647">
    <property type="entry name" value="HTH_TetR"/>
</dbReference>
<dbReference type="Pfam" id="PF00440">
    <property type="entry name" value="TetR_N"/>
    <property type="match status" value="1"/>
</dbReference>
<dbReference type="Gene3D" id="1.10.10.60">
    <property type="entry name" value="Homeodomain-like"/>
    <property type="match status" value="1"/>
</dbReference>
<protein>
    <submittedName>
        <fullName evidence="6">Transcriptional regulator, TetR family</fullName>
    </submittedName>
</protein>
<dbReference type="InterPro" id="IPR036271">
    <property type="entry name" value="Tet_transcr_reg_TetR-rel_C_sf"/>
</dbReference>
<dbReference type="PANTHER" id="PTHR47506:SF1">
    <property type="entry name" value="HTH-TYPE TRANSCRIPTIONAL REGULATOR YJDC"/>
    <property type="match status" value="1"/>
</dbReference>
<comment type="caution">
    <text evidence="6">The sequence shown here is derived from an EMBL/GenBank/DDBJ whole genome shotgun (WGS) entry which is preliminary data.</text>
</comment>
<dbReference type="Pfam" id="PF16925">
    <property type="entry name" value="TetR_C_13"/>
    <property type="match status" value="1"/>
</dbReference>
<evidence type="ECO:0000256" key="2">
    <source>
        <dbReference type="ARBA" id="ARBA00023125"/>
    </source>
</evidence>
<evidence type="ECO:0000256" key="3">
    <source>
        <dbReference type="ARBA" id="ARBA00023163"/>
    </source>
</evidence>
<dbReference type="SUPFAM" id="SSF48498">
    <property type="entry name" value="Tetracyclin repressor-like, C-terminal domain"/>
    <property type="match status" value="1"/>
</dbReference>
<keyword evidence="1" id="KW-0805">Transcription regulation</keyword>